<protein>
    <submittedName>
        <fullName evidence="2">Uncharacterized protein</fullName>
    </submittedName>
</protein>
<comment type="caution">
    <text evidence="2">The sequence shown here is derived from an EMBL/GenBank/DDBJ whole genome shotgun (WGS) entry which is preliminary data.</text>
</comment>
<accession>A0ABR0A914</accession>
<sequence length="157" mass="17584">MERPKLHTLHFADCSVSSVDHLIAIGEPAPPVFNILNPNCLLVTSGPFPIKTRHQLLFRFLFSENLNVRELHADSDKISGTGKTTDRRPDPTAAWRQETRKGDSSSAAKGRARQLLGGTRRYGQYKSLKDYMEILEKGEFPQQGDALEFLNEKSAST</sequence>
<feature type="region of interest" description="Disordered" evidence="1">
    <location>
        <begin position="73"/>
        <end position="115"/>
    </location>
</feature>
<dbReference type="EMBL" id="JAOYFB010000036">
    <property type="protein sequence ID" value="KAK4021634.1"/>
    <property type="molecule type" value="Genomic_DNA"/>
</dbReference>
<evidence type="ECO:0000313" key="2">
    <source>
        <dbReference type="EMBL" id="KAK4021634.1"/>
    </source>
</evidence>
<gene>
    <name evidence="2" type="ORF">OUZ56_003545</name>
</gene>
<reference evidence="2 3" key="1">
    <citation type="journal article" date="2023" name="Nucleic Acids Res.">
        <title>The hologenome of Daphnia magna reveals possible DNA methylation and microbiome-mediated evolution of the host genome.</title>
        <authorList>
            <person name="Chaturvedi A."/>
            <person name="Li X."/>
            <person name="Dhandapani V."/>
            <person name="Marshall H."/>
            <person name="Kissane S."/>
            <person name="Cuenca-Cambronero M."/>
            <person name="Asole G."/>
            <person name="Calvet F."/>
            <person name="Ruiz-Romero M."/>
            <person name="Marangio P."/>
            <person name="Guigo R."/>
            <person name="Rago D."/>
            <person name="Mirbahai L."/>
            <person name="Eastwood N."/>
            <person name="Colbourne J.K."/>
            <person name="Zhou J."/>
            <person name="Mallon E."/>
            <person name="Orsini L."/>
        </authorList>
    </citation>
    <scope>NUCLEOTIDE SEQUENCE [LARGE SCALE GENOMIC DNA]</scope>
    <source>
        <strain evidence="2">LRV0_1</strain>
    </source>
</reference>
<dbReference type="Proteomes" id="UP001234178">
    <property type="component" value="Unassembled WGS sequence"/>
</dbReference>
<proteinExistence type="predicted"/>
<organism evidence="2 3">
    <name type="scientific">Daphnia magna</name>
    <dbReference type="NCBI Taxonomy" id="35525"/>
    <lineage>
        <taxon>Eukaryota</taxon>
        <taxon>Metazoa</taxon>
        <taxon>Ecdysozoa</taxon>
        <taxon>Arthropoda</taxon>
        <taxon>Crustacea</taxon>
        <taxon>Branchiopoda</taxon>
        <taxon>Diplostraca</taxon>
        <taxon>Cladocera</taxon>
        <taxon>Anomopoda</taxon>
        <taxon>Daphniidae</taxon>
        <taxon>Daphnia</taxon>
    </lineage>
</organism>
<evidence type="ECO:0000256" key="1">
    <source>
        <dbReference type="SAM" id="MobiDB-lite"/>
    </source>
</evidence>
<name>A0ABR0A914_9CRUS</name>
<keyword evidence="3" id="KW-1185">Reference proteome</keyword>
<evidence type="ECO:0000313" key="3">
    <source>
        <dbReference type="Proteomes" id="UP001234178"/>
    </source>
</evidence>